<dbReference type="InterPro" id="IPR014776">
    <property type="entry name" value="4pyrrole_Mease_sub2"/>
</dbReference>
<evidence type="ECO:0000313" key="7">
    <source>
        <dbReference type="EMBL" id="MCI0183078.1"/>
    </source>
</evidence>
<comment type="caution">
    <text evidence="7">The sequence shown here is derived from an EMBL/GenBank/DDBJ whole genome shotgun (WGS) entry which is preliminary data.</text>
</comment>
<dbReference type="InterPro" id="IPR014008">
    <property type="entry name" value="Cbl_synth_MTase_CbiT"/>
</dbReference>
<dbReference type="InterPro" id="IPR014777">
    <property type="entry name" value="4pyrrole_Mease_sub1"/>
</dbReference>
<evidence type="ECO:0000259" key="6">
    <source>
        <dbReference type="Pfam" id="PF00590"/>
    </source>
</evidence>
<dbReference type="SUPFAM" id="SSF53790">
    <property type="entry name" value="Tetrapyrrole methylase"/>
    <property type="match status" value="1"/>
</dbReference>
<dbReference type="InterPro" id="IPR012818">
    <property type="entry name" value="CbiE"/>
</dbReference>
<dbReference type="GO" id="GO:0008276">
    <property type="term" value="F:protein methyltransferase activity"/>
    <property type="evidence" value="ECO:0007669"/>
    <property type="project" value="InterPro"/>
</dbReference>
<keyword evidence="2" id="KW-0169">Cobalamin biosynthesis</keyword>
<dbReference type="InterPro" id="IPR006365">
    <property type="entry name" value="Cbl_synth_CobL"/>
</dbReference>
<comment type="pathway">
    <text evidence="1">Cofactor biosynthesis; adenosylcobalamin biosynthesis.</text>
</comment>
<dbReference type="InterPro" id="IPR035996">
    <property type="entry name" value="4pyrrol_Methylase_sf"/>
</dbReference>
<keyword evidence="4" id="KW-0808">Transferase</keyword>
<evidence type="ECO:0000256" key="2">
    <source>
        <dbReference type="ARBA" id="ARBA00022573"/>
    </source>
</evidence>
<proteinExistence type="predicted"/>
<evidence type="ECO:0000256" key="3">
    <source>
        <dbReference type="ARBA" id="ARBA00022603"/>
    </source>
</evidence>
<dbReference type="Gene3D" id="3.40.1010.10">
    <property type="entry name" value="Cobalt-precorrin-4 Transmethylase, Domain 1"/>
    <property type="match status" value="1"/>
</dbReference>
<dbReference type="RefSeq" id="WP_241713307.1">
    <property type="nucleotide sequence ID" value="NZ_JALBUF010000003.1"/>
</dbReference>
<reference evidence="7" key="1">
    <citation type="submission" date="2022-03" db="EMBL/GenBank/DDBJ databases">
        <title>Draft Genome Sequence of Firmicute Strain S0AB, a Heterotrophic Iron/Sulfur-Oxidizing Extreme Acidophile.</title>
        <authorList>
            <person name="Vergara E."/>
            <person name="Pakostova E."/>
            <person name="Johnson D.B."/>
            <person name="Holmes D.S."/>
        </authorList>
    </citation>
    <scope>NUCLEOTIDE SEQUENCE</scope>
    <source>
        <strain evidence="7">S0AB</strain>
    </source>
</reference>
<dbReference type="SUPFAM" id="SSF53335">
    <property type="entry name" value="S-adenosyl-L-methionine-dependent methyltransferases"/>
    <property type="match status" value="1"/>
</dbReference>
<evidence type="ECO:0000256" key="1">
    <source>
        <dbReference type="ARBA" id="ARBA00004953"/>
    </source>
</evidence>
<dbReference type="GO" id="GO:0032259">
    <property type="term" value="P:methylation"/>
    <property type="evidence" value="ECO:0007669"/>
    <property type="project" value="UniProtKB-KW"/>
</dbReference>
<accession>A0A9X1V889</accession>
<keyword evidence="8" id="KW-1185">Reference proteome</keyword>
<evidence type="ECO:0000256" key="4">
    <source>
        <dbReference type="ARBA" id="ARBA00022679"/>
    </source>
</evidence>
<dbReference type="GO" id="GO:0009236">
    <property type="term" value="P:cobalamin biosynthetic process"/>
    <property type="evidence" value="ECO:0007669"/>
    <property type="project" value="UniProtKB-KW"/>
</dbReference>
<dbReference type="PANTHER" id="PTHR43182">
    <property type="entry name" value="COBALT-PRECORRIN-6B C(15)-METHYLTRANSFERASE (DECARBOXYLATING)"/>
    <property type="match status" value="1"/>
</dbReference>
<dbReference type="NCBIfam" id="TIGR02467">
    <property type="entry name" value="CbiE"/>
    <property type="match status" value="1"/>
</dbReference>
<dbReference type="Proteomes" id="UP001139263">
    <property type="component" value="Unassembled WGS sequence"/>
</dbReference>
<dbReference type="InterPro" id="IPR000878">
    <property type="entry name" value="4pyrrol_Mease"/>
</dbReference>
<dbReference type="PANTHER" id="PTHR43182:SF1">
    <property type="entry name" value="COBALT-PRECORRIN-7 C(5)-METHYLTRANSFERASE"/>
    <property type="match status" value="1"/>
</dbReference>
<organism evidence="7 8">
    <name type="scientific">Sulfoacidibacillus ferrooxidans</name>
    <dbReference type="NCBI Taxonomy" id="2005001"/>
    <lineage>
        <taxon>Bacteria</taxon>
        <taxon>Bacillati</taxon>
        <taxon>Bacillota</taxon>
        <taxon>Bacilli</taxon>
        <taxon>Bacillales</taxon>
        <taxon>Alicyclobacillaceae</taxon>
        <taxon>Sulfoacidibacillus</taxon>
    </lineage>
</organism>
<dbReference type="EMBL" id="JALBUF010000003">
    <property type="protein sequence ID" value="MCI0183078.1"/>
    <property type="molecule type" value="Genomic_DNA"/>
</dbReference>
<gene>
    <name evidence="7" type="primary">cbiET</name>
    <name evidence="7" type="ORF">MM817_01348</name>
</gene>
<evidence type="ECO:0000256" key="5">
    <source>
        <dbReference type="ARBA" id="ARBA00022691"/>
    </source>
</evidence>
<evidence type="ECO:0000313" key="8">
    <source>
        <dbReference type="Proteomes" id="UP001139263"/>
    </source>
</evidence>
<dbReference type="Pfam" id="PF00590">
    <property type="entry name" value="TP_methylase"/>
    <property type="match status" value="1"/>
</dbReference>
<dbReference type="PIRSF" id="PIRSF036428">
    <property type="entry name" value="CobL"/>
    <property type="match status" value="1"/>
</dbReference>
<dbReference type="CDD" id="cd11644">
    <property type="entry name" value="Precorrin-6Y-MT"/>
    <property type="match status" value="1"/>
</dbReference>
<keyword evidence="3" id="KW-0489">Methyltransferase</keyword>
<feature type="domain" description="Tetrapyrrole methylase" evidence="6">
    <location>
        <begin position="10"/>
        <end position="195"/>
    </location>
</feature>
<dbReference type="InterPro" id="IPR050714">
    <property type="entry name" value="Cobalamin_biosynth_MTase"/>
</dbReference>
<sequence>MELNHKWIQVIGIGDDGMASLTQALIKLVLNADLLVGGERHLAFFPQFQKDKIDIKGPLSTVVDRIKQEGLGKRVVVLASGDPNFFGIGPYLVKQFGSSEVEILPNLSSIQLVCARSNESWHDATWISLHGRSMTGLAQRVQAADKVLIVTDPMNTPSAIARYLLAYEMNEYEAFIGEHLGGPNEKTGWYTLEQLIDGTFAELNIVLLKRVHNVVSHYPLGVDDEQFSQRKPDRGLITKREIRVLSLAQLQLQPGHVLWDIGACTGSVSIEAILHTPLLRVYAIEKNADDLINLRENQVKFRTDFVAVNGRAPAGLDEFEDPNAVFIGGSGGELKELLQLCAQRLRAGGRIVVNAATIETLATAYETLRSLQFTVSVSLVQTARSKAILQLTRFEGMNPVYLVTGVQSENGDGDHGE</sequence>
<name>A0A9X1V889_9BACL</name>
<dbReference type="Gene3D" id="3.30.950.10">
    <property type="entry name" value="Methyltransferase, Cobalt-precorrin-4 Transmethylase, Domain 2"/>
    <property type="match status" value="1"/>
</dbReference>
<dbReference type="NCBIfam" id="TIGR02469">
    <property type="entry name" value="CbiT"/>
    <property type="match status" value="1"/>
</dbReference>
<dbReference type="AlphaFoldDB" id="A0A9X1V889"/>
<keyword evidence="5" id="KW-0949">S-adenosyl-L-methionine</keyword>
<protein>
    <submittedName>
        <fullName evidence="7">Cobalamin biosynthesis bifunctional protein CbiET</fullName>
    </submittedName>
</protein>
<dbReference type="InterPro" id="IPR029063">
    <property type="entry name" value="SAM-dependent_MTases_sf"/>
</dbReference>
<dbReference type="Gene3D" id="3.40.50.150">
    <property type="entry name" value="Vaccinia Virus protein VP39"/>
    <property type="match status" value="1"/>
</dbReference>